<dbReference type="PANTHER" id="PTHR43439:SF2">
    <property type="entry name" value="ENZYME, PUTATIVE (JCVI)-RELATED"/>
    <property type="match status" value="1"/>
</dbReference>
<dbReference type="Pfam" id="PF07993">
    <property type="entry name" value="NAD_binding_4"/>
    <property type="match status" value="1"/>
</dbReference>
<dbReference type="PANTHER" id="PTHR43439">
    <property type="entry name" value="PHENYLACETATE-COENZYME A LIGASE"/>
    <property type="match status" value="1"/>
</dbReference>
<feature type="non-terminal residue" evidence="4">
    <location>
        <position position="1"/>
    </location>
</feature>
<keyword evidence="2" id="KW-0597">Phosphoprotein</keyword>
<dbReference type="Gene3D" id="3.40.50.720">
    <property type="entry name" value="NAD(P)-binding Rossmann-like Domain"/>
    <property type="match status" value="1"/>
</dbReference>
<comment type="caution">
    <text evidence="4">The sequence shown here is derived from an EMBL/GenBank/DDBJ whole genome shotgun (WGS) entry which is preliminary data.</text>
</comment>
<dbReference type="EMBL" id="NCSJ02000048">
    <property type="protein sequence ID" value="RFU32806.1"/>
    <property type="molecule type" value="Genomic_DNA"/>
</dbReference>
<dbReference type="AlphaFoldDB" id="A0A3E2HHA5"/>
<dbReference type="Proteomes" id="UP000258309">
    <property type="component" value="Unassembled WGS sequence"/>
</dbReference>
<keyword evidence="5" id="KW-1185">Reference proteome</keyword>
<evidence type="ECO:0000256" key="1">
    <source>
        <dbReference type="ARBA" id="ARBA00022450"/>
    </source>
</evidence>
<protein>
    <recommendedName>
        <fullName evidence="3">Thioester reductase (TE) domain-containing protein</fullName>
    </recommendedName>
</protein>
<dbReference type="InterPro" id="IPR013120">
    <property type="entry name" value="FAR_NAD-bd"/>
</dbReference>
<name>A0A3E2HHA5_SCYLI</name>
<keyword evidence="1" id="KW-0596">Phosphopantetheine</keyword>
<reference evidence="4 5" key="1">
    <citation type="submission" date="2018-05" db="EMBL/GenBank/DDBJ databases">
        <title>Draft genome sequence of Scytalidium lignicola DSM 105466, a ubiquitous saprotrophic fungus.</title>
        <authorList>
            <person name="Buettner E."/>
            <person name="Gebauer A.M."/>
            <person name="Hofrichter M."/>
            <person name="Liers C."/>
            <person name="Kellner H."/>
        </authorList>
    </citation>
    <scope>NUCLEOTIDE SEQUENCE [LARGE SCALE GENOMIC DNA]</scope>
    <source>
        <strain evidence="4 5">DSM 105466</strain>
    </source>
</reference>
<evidence type="ECO:0000313" key="5">
    <source>
        <dbReference type="Proteomes" id="UP000258309"/>
    </source>
</evidence>
<dbReference type="STRING" id="5539.A0A3E2HHA5"/>
<feature type="domain" description="Thioester reductase (TE)" evidence="3">
    <location>
        <begin position="25"/>
        <end position="115"/>
    </location>
</feature>
<accession>A0A3E2HHA5</accession>
<sequence>MLFVSISSVAASSVTPIPETIITDPLAALPMGYAESKYVSERILDYASTVFPRVNILIVRVDQVTGPAYAPGSWNKWEWFPSLVVSSLYLNILLDSLGKGEEVIDWVPIDFLADALVKLAIGSTKVLDASGARVFHPLNPQPMTWDSLKPIVIDALSRVYDIKGQNKSIAECLSGPGLSVFVGKPGSKMPGLNWRRCWR</sequence>
<organism evidence="4 5">
    <name type="scientific">Scytalidium lignicola</name>
    <name type="common">Hyphomycete</name>
    <dbReference type="NCBI Taxonomy" id="5539"/>
    <lineage>
        <taxon>Eukaryota</taxon>
        <taxon>Fungi</taxon>
        <taxon>Dikarya</taxon>
        <taxon>Ascomycota</taxon>
        <taxon>Pezizomycotina</taxon>
        <taxon>Leotiomycetes</taxon>
        <taxon>Leotiomycetes incertae sedis</taxon>
        <taxon>Scytalidium</taxon>
    </lineage>
</organism>
<evidence type="ECO:0000313" key="4">
    <source>
        <dbReference type="EMBL" id="RFU32806.1"/>
    </source>
</evidence>
<dbReference type="InterPro" id="IPR051414">
    <property type="entry name" value="Adenylate-forming_Reductase"/>
</dbReference>
<dbReference type="InterPro" id="IPR036291">
    <property type="entry name" value="NAD(P)-bd_dom_sf"/>
</dbReference>
<feature type="non-terminal residue" evidence="4">
    <location>
        <position position="199"/>
    </location>
</feature>
<evidence type="ECO:0000259" key="3">
    <source>
        <dbReference type="Pfam" id="PF07993"/>
    </source>
</evidence>
<gene>
    <name evidence="4" type="ORF">B7463_g3581</name>
</gene>
<evidence type="ECO:0000256" key="2">
    <source>
        <dbReference type="ARBA" id="ARBA00022553"/>
    </source>
</evidence>
<proteinExistence type="predicted"/>
<dbReference type="SUPFAM" id="SSF51735">
    <property type="entry name" value="NAD(P)-binding Rossmann-fold domains"/>
    <property type="match status" value="1"/>
</dbReference>
<dbReference type="OrthoDB" id="429813at2759"/>